<gene>
    <name evidence="8" type="primary">degU_3</name>
    <name evidence="8" type="ORF">MPEAHAMD_4444</name>
</gene>
<evidence type="ECO:0000256" key="1">
    <source>
        <dbReference type="ARBA" id="ARBA00022553"/>
    </source>
</evidence>
<dbReference type="InterPro" id="IPR000792">
    <property type="entry name" value="Tscrpt_reg_LuxR_C"/>
</dbReference>
<reference evidence="8" key="1">
    <citation type="journal article" date="2016" name="Front. Microbiol.">
        <title>Genome Sequence of the Piezophilic, Mesophilic Sulfate-Reducing Bacterium Desulfovibrio indicus J2T.</title>
        <authorList>
            <person name="Cao J."/>
            <person name="Maignien L."/>
            <person name="Shao Z."/>
            <person name="Alain K."/>
            <person name="Jebbar M."/>
        </authorList>
    </citation>
    <scope>NUCLEOTIDE SEQUENCE</scope>
    <source>
        <strain evidence="8">JCM 32048</strain>
    </source>
</reference>
<keyword evidence="1 5" id="KW-0597">Phosphoprotein</keyword>
<dbReference type="CDD" id="cd17535">
    <property type="entry name" value="REC_NarL-like"/>
    <property type="match status" value="1"/>
</dbReference>
<evidence type="ECO:0000259" key="6">
    <source>
        <dbReference type="PROSITE" id="PS50043"/>
    </source>
</evidence>
<protein>
    <submittedName>
        <fullName evidence="8">Transcriptional regulatory protein DegU</fullName>
    </submittedName>
</protein>
<feature type="domain" description="Response regulatory" evidence="7">
    <location>
        <begin position="11"/>
        <end position="127"/>
    </location>
</feature>
<dbReference type="EMBL" id="BPQJ01000023">
    <property type="protein sequence ID" value="GJD64263.1"/>
    <property type="molecule type" value="Genomic_DNA"/>
</dbReference>
<keyword evidence="3" id="KW-0238">DNA-binding</keyword>
<evidence type="ECO:0000256" key="2">
    <source>
        <dbReference type="ARBA" id="ARBA00023015"/>
    </source>
</evidence>
<dbReference type="PANTHER" id="PTHR43214">
    <property type="entry name" value="TWO-COMPONENT RESPONSE REGULATOR"/>
    <property type="match status" value="1"/>
</dbReference>
<dbReference type="SMART" id="SM00421">
    <property type="entry name" value="HTH_LUXR"/>
    <property type="match status" value="1"/>
</dbReference>
<evidence type="ECO:0000259" key="7">
    <source>
        <dbReference type="PROSITE" id="PS50110"/>
    </source>
</evidence>
<dbReference type="Pfam" id="PF00072">
    <property type="entry name" value="Response_reg"/>
    <property type="match status" value="1"/>
</dbReference>
<evidence type="ECO:0000256" key="5">
    <source>
        <dbReference type="PROSITE-ProRule" id="PRU00169"/>
    </source>
</evidence>
<evidence type="ECO:0000256" key="4">
    <source>
        <dbReference type="ARBA" id="ARBA00023163"/>
    </source>
</evidence>
<dbReference type="PROSITE" id="PS00622">
    <property type="entry name" value="HTH_LUXR_1"/>
    <property type="match status" value="1"/>
</dbReference>
<dbReference type="Proteomes" id="UP001055286">
    <property type="component" value="Unassembled WGS sequence"/>
</dbReference>
<dbReference type="PROSITE" id="PS50043">
    <property type="entry name" value="HTH_LUXR_2"/>
    <property type="match status" value="1"/>
</dbReference>
<dbReference type="CDD" id="cd06170">
    <property type="entry name" value="LuxR_C_like"/>
    <property type="match status" value="1"/>
</dbReference>
<proteinExistence type="predicted"/>
<dbReference type="PANTHER" id="PTHR43214:SF41">
    <property type="entry name" value="NITRATE_NITRITE RESPONSE REGULATOR PROTEIN NARP"/>
    <property type="match status" value="1"/>
</dbReference>
<dbReference type="GO" id="GO:0006355">
    <property type="term" value="P:regulation of DNA-templated transcription"/>
    <property type="evidence" value="ECO:0007669"/>
    <property type="project" value="InterPro"/>
</dbReference>
<keyword evidence="9" id="KW-1185">Reference proteome</keyword>
<dbReference type="PRINTS" id="PR00038">
    <property type="entry name" value="HTHLUXR"/>
</dbReference>
<dbReference type="InterPro" id="IPR058245">
    <property type="entry name" value="NreC/VraR/RcsB-like_REC"/>
</dbReference>
<dbReference type="GO" id="GO:0000160">
    <property type="term" value="P:phosphorelay signal transduction system"/>
    <property type="evidence" value="ECO:0007669"/>
    <property type="project" value="InterPro"/>
</dbReference>
<dbReference type="SUPFAM" id="SSF46894">
    <property type="entry name" value="C-terminal effector domain of the bipartite response regulators"/>
    <property type="match status" value="1"/>
</dbReference>
<reference evidence="8" key="2">
    <citation type="submission" date="2021-08" db="EMBL/GenBank/DDBJ databases">
        <authorList>
            <person name="Tani A."/>
            <person name="Ola A."/>
            <person name="Ogura Y."/>
            <person name="Katsura K."/>
            <person name="Hayashi T."/>
        </authorList>
    </citation>
    <scope>NUCLEOTIDE SEQUENCE</scope>
    <source>
        <strain evidence="8">JCM 32048</strain>
    </source>
</reference>
<dbReference type="Gene3D" id="3.40.50.2300">
    <property type="match status" value="1"/>
</dbReference>
<organism evidence="8 9">
    <name type="scientific">Methylobacterium frigidaeris</name>
    <dbReference type="NCBI Taxonomy" id="2038277"/>
    <lineage>
        <taxon>Bacteria</taxon>
        <taxon>Pseudomonadati</taxon>
        <taxon>Pseudomonadota</taxon>
        <taxon>Alphaproteobacteria</taxon>
        <taxon>Hyphomicrobiales</taxon>
        <taxon>Methylobacteriaceae</taxon>
        <taxon>Methylobacterium</taxon>
    </lineage>
</organism>
<dbReference type="InterPro" id="IPR039420">
    <property type="entry name" value="WalR-like"/>
</dbReference>
<feature type="modified residue" description="4-aspartylphosphate" evidence="5">
    <location>
        <position position="62"/>
    </location>
</feature>
<dbReference type="PROSITE" id="PS50110">
    <property type="entry name" value="RESPONSE_REGULATORY"/>
    <property type="match status" value="1"/>
</dbReference>
<name>A0AA37HE50_9HYPH</name>
<dbReference type="AlphaFoldDB" id="A0AA37HE50"/>
<evidence type="ECO:0000256" key="3">
    <source>
        <dbReference type="ARBA" id="ARBA00023125"/>
    </source>
</evidence>
<dbReference type="SMART" id="SM00448">
    <property type="entry name" value="REC"/>
    <property type="match status" value="1"/>
</dbReference>
<dbReference type="GO" id="GO:0003677">
    <property type="term" value="F:DNA binding"/>
    <property type="evidence" value="ECO:0007669"/>
    <property type="project" value="UniProtKB-KW"/>
</dbReference>
<sequence length="227" mass="24573">MMNSDSRTKSRILIADDHPMFLAGIRMLLTSAADIEIVGEANTGSRALRLISETRPDIAVLDISMPEMHGIAVTKRLMAEAVSTHVVLLSAHDDPTYVRQALGAGARGYVLKNSAGDNLIQAIRAVSSSGLYLDPAIAERCLPASDLAGSRMNGTGERGALPLTDRERDVIRLIALGFTNKEVAAKLGVTTKSVETYKTRASEKLDLRSRSKIVQYAILQGWYHNAL</sequence>
<keyword evidence="4" id="KW-0804">Transcription</keyword>
<feature type="domain" description="HTH luxR-type" evidence="6">
    <location>
        <begin position="156"/>
        <end position="221"/>
    </location>
</feature>
<evidence type="ECO:0000313" key="8">
    <source>
        <dbReference type="EMBL" id="GJD64263.1"/>
    </source>
</evidence>
<dbReference type="InterPro" id="IPR016032">
    <property type="entry name" value="Sig_transdc_resp-reg_C-effctor"/>
</dbReference>
<keyword evidence="2" id="KW-0805">Transcription regulation</keyword>
<dbReference type="SUPFAM" id="SSF52172">
    <property type="entry name" value="CheY-like"/>
    <property type="match status" value="1"/>
</dbReference>
<dbReference type="InterPro" id="IPR011006">
    <property type="entry name" value="CheY-like_superfamily"/>
</dbReference>
<comment type="caution">
    <text evidence="8">The sequence shown here is derived from an EMBL/GenBank/DDBJ whole genome shotgun (WGS) entry which is preliminary data.</text>
</comment>
<dbReference type="Pfam" id="PF00196">
    <property type="entry name" value="GerE"/>
    <property type="match status" value="1"/>
</dbReference>
<accession>A0AA37HE50</accession>
<evidence type="ECO:0000313" key="9">
    <source>
        <dbReference type="Proteomes" id="UP001055286"/>
    </source>
</evidence>
<dbReference type="InterPro" id="IPR001789">
    <property type="entry name" value="Sig_transdc_resp-reg_receiver"/>
</dbReference>